<keyword evidence="1" id="KW-0805">Transcription regulation</keyword>
<dbReference type="PANTHER" id="PTHR43280:SF29">
    <property type="entry name" value="ARAC-FAMILY TRANSCRIPTIONAL REGULATOR"/>
    <property type="match status" value="1"/>
</dbReference>
<dbReference type="EMBL" id="JBHTLQ010000008">
    <property type="protein sequence ID" value="MFD1189963.1"/>
    <property type="molecule type" value="Genomic_DNA"/>
</dbReference>
<dbReference type="Pfam" id="PF12833">
    <property type="entry name" value="HTH_18"/>
    <property type="match status" value="1"/>
</dbReference>
<feature type="transmembrane region" description="Helical" evidence="4">
    <location>
        <begin position="33"/>
        <end position="52"/>
    </location>
</feature>
<feature type="transmembrane region" description="Helical" evidence="4">
    <location>
        <begin position="92"/>
        <end position="111"/>
    </location>
</feature>
<proteinExistence type="predicted"/>
<feature type="transmembrane region" description="Helical" evidence="4">
    <location>
        <begin position="6"/>
        <end position="26"/>
    </location>
</feature>
<evidence type="ECO:0000256" key="2">
    <source>
        <dbReference type="ARBA" id="ARBA00023125"/>
    </source>
</evidence>
<feature type="transmembrane region" description="Helical" evidence="4">
    <location>
        <begin position="163"/>
        <end position="185"/>
    </location>
</feature>
<feature type="domain" description="HTH araC/xylS-type" evidence="5">
    <location>
        <begin position="244"/>
        <end position="348"/>
    </location>
</feature>
<keyword evidence="3" id="KW-0804">Transcription</keyword>
<reference evidence="7" key="1">
    <citation type="journal article" date="2019" name="Int. J. Syst. Evol. Microbiol.">
        <title>The Global Catalogue of Microorganisms (GCM) 10K type strain sequencing project: providing services to taxonomists for standard genome sequencing and annotation.</title>
        <authorList>
            <consortium name="The Broad Institute Genomics Platform"/>
            <consortium name="The Broad Institute Genome Sequencing Center for Infectious Disease"/>
            <person name="Wu L."/>
            <person name="Ma J."/>
        </authorList>
    </citation>
    <scope>NUCLEOTIDE SEQUENCE [LARGE SCALE GENOMIC DNA]</scope>
    <source>
        <strain evidence="7">CCUG 55074</strain>
    </source>
</reference>
<sequence>MNLGQVDLALRAVAASTILLLGWLLLQRRRDLGLPGVLFPPLALCVASFVVGNTPLTELRPTGLAGSIAHALSGLTVVFLWWFCLSCFDRRFRLRGPVLAVGLLWAMVAALDRGLLGAGFAELGLSRGLVVLGFGIVAHLVWRLLSERADDLIQRRHDARIMVAILLGGMLFVDLSADALFGFAWRPMAFAMAQNAMMLGFGLWLAGTLLDVRSDLLTFGAGERARSSVPAPTQGVPRDDAPYRRLLALMEMDRVFLDPDLTFAAFVARMGAPERAVRTLINHDLGHDHFRTFLNHYRVAEARRRLADPNCDDKLVAVAMDSGFASLASFNRAFRQIEGCAPSAYRAAARQNGAAGR</sequence>
<dbReference type="PANTHER" id="PTHR43280">
    <property type="entry name" value="ARAC-FAMILY TRANSCRIPTIONAL REGULATOR"/>
    <property type="match status" value="1"/>
</dbReference>
<dbReference type="InterPro" id="IPR018060">
    <property type="entry name" value="HTH_AraC"/>
</dbReference>
<keyword evidence="7" id="KW-1185">Reference proteome</keyword>
<name>A0ABW3SZ40_9CAUL</name>
<dbReference type="PROSITE" id="PS01124">
    <property type="entry name" value="HTH_ARAC_FAMILY_2"/>
    <property type="match status" value="1"/>
</dbReference>
<evidence type="ECO:0000259" key="5">
    <source>
        <dbReference type="PROSITE" id="PS01124"/>
    </source>
</evidence>
<evidence type="ECO:0000256" key="4">
    <source>
        <dbReference type="SAM" id="Phobius"/>
    </source>
</evidence>
<feature type="transmembrane region" description="Helical" evidence="4">
    <location>
        <begin position="123"/>
        <end position="142"/>
    </location>
</feature>
<dbReference type="RefSeq" id="WP_377352856.1">
    <property type="nucleotide sequence ID" value="NZ_JBHTLQ010000008.1"/>
</dbReference>
<dbReference type="SMART" id="SM00342">
    <property type="entry name" value="HTH_ARAC"/>
    <property type="match status" value="1"/>
</dbReference>
<dbReference type="Proteomes" id="UP001597216">
    <property type="component" value="Unassembled WGS sequence"/>
</dbReference>
<evidence type="ECO:0000313" key="7">
    <source>
        <dbReference type="Proteomes" id="UP001597216"/>
    </source>
</evidence>
<organism evidence="6 7">
    <name type="scientific">Phenylobacterium conjunctum</name>
    <dbReference type="NCBI Taxonomy" id="1298959"/>
    <lineage>
        <taxon>Bacteria</taxon>
        <taxon>Pseudomonadati</taxon>
        <taxon>Pseudomonadota</taxon>
        <taxon>Alphaproteobacteria</taxon>
        <taxon>Caulobacterales</taxon>
        <taxon>Caulobacteraceae</taxon>
        <taxon>Phenylobacterium</taxon>
    </lineage>
</organism>
<dbReference type="PROSITE" id="PS00041">
    <property type="entry name" value="HTH_ARAC_FAMILY_1"/>
    <property type="match status" value="1"/>
</dbReference>
<dbReference type="SUPFAM" id="SSF46689">
    <property type="entry name" value="Homeodomain-like"/>
    <property type="match status" value="1"/>
</dbReference>
<comment type="caution">
    <text evidence="6">The sequence shown here is derived from an EMBL/GenBank/DDBJ whole genome shotgun (WGS) entry which is preliminary data.</text>
</comment>
<accession>A0ABW3SZ40</accession>
<feature type="transmembrane region" description="Helical" evidence="4">
    <location>
        <begin position="64"/>
        <end position="85"/>
    </location>
</feature>
<keyword evidence="4" id="KW-0812">Transmembrane</keyword>
<dbReference type="Gene3D" id="1.10.10.60">
    <property type="entry name" value="Homeodomain-like"/>
    <property type="match status" value="1"/>
</dbReference>
<keyword evidence="4" id="KW-1133">Transmembrane helix</keyword>
<evidence type="ECO:0000313" key="6">
    <source>
        <dbReference type="EMBL" id="MFD1189963.1"/>
    </source>
</evidence>
<evidence type="ECO:0000256" key="1">
    <source>
        <dbReference type="ARBA" id="ARBA00023015"/>
    </source>
</evidence>
<evidence type="ECO:0000256" key="3">
    <source>
        <dbReference type="ARBA" id="ARBA00023163"/>
    </source>
</evidence>
<dbReference type="InterPro" id="IPR018062">
    <property type="entry name" value="HTH_AraC-typ_CS"/>
</dbReference>
<keyword evidence="4" id="KW-0472">Membrane</keyword>
<gene>
    <name evidence="6" type="ORF">ACFQ27_05170</name>
</gene>
<dbReference type="InterPro" id="IPR009057">
    <property type="entry name" value="Homeodomain-like_sf"/>
</dbReference>
<keyword evidence="2" id="KW-0238">DNA-binding</keyword>
<protein>
    <submittedName>
        <fullName evidence="6">Helix-turn-helix domain-containing protein</fullName>
    </submittedName>
</protein>